<feature type="domain" description="Peptidase M20 dimerisation" evidence="10">
    <location>
        <begin position="186"/>
        <end position="289"/>
    </location>
</feature>
<dbReference type="PANTHER" id="PTHR43808:SF31">
    <property type="entry name" value="N-ACETYL-L-CITRULLINE DEACETYLASE"/>
    <property type="match status" value="1"/>
</dbReference>
<proteinExistence type="inferred from homology"/>
<protein>
    <submittedName>
        <fullName evidence="11">Acetylornithine deacetylase</fullName>
    </submittedName>
</protein>
<keyword evidence="12" id="KW-1185">Reference proteome</keyword>
<dbReference type="CDD" id="cd03894">
    <property type="entry name" value="M20_ArgE"/>
    <property type="match status" value="1"/>
</dbReference>
<dbReference type="Pfam" id="PF07687">
    <property type="entry name" value="M20_dimer"/>
    <property type="match status" value="1"/>
</dbReference>
<evidence type="ECO:0000256" key="3">
    <source>
        <dbReference type="ARBA" id="ARBA00022490"/>
    </source>
</evidence>
<evidence type="ECO:0000256" key="6">
    <source>
        <dbReference type="ARBA" id="ARBA00022723"/>
    </source>
</evidence>
<evidence type="ECO:0000256" key="2">
    <source>
        <dbReference type="ARBA" id="ARBA00005691"/>
    </source>
</evidence>
<dbReference type="InterPro" id="IPR050072">
    <property type="entry name" value="Peptidase_M20A"/>
</dbReference>
<accession>A0ABQ6CHZ7</accession>
<evidence type="ECO:0000256" key="4">
    <source>
        <dbReference type="ARBA" id="ARBA00022571"/>
    </source>
</evidence>
<dbReference type="Gene3D" id="3.40.630.10">
    <property type="entry name" value="Zn peptidases"/>
    <property type="match status" value="1"/>
</dbReference>
<evidence type="ECO:0000259" key="10">
    <source>
        <dbReference type="Pfam" id="PF07687"/>
    </source>
</evidence>
<comment type="cofactor">
    <cofactor evidence="1">
        <name>Zn(2+)</name>
        <dbReference type="ChEBI" id="CHEBI:29105"/>
    </cofactor>
</comment>
<evidence type="ECO:0000256" key="8">
    <source>
        <dbReference type="ARBA" id="ARBA00022833"/>
    </source>
</evidence>
<dbReference type="NCBIfam" id="TIGR01892">
    <property type="entry name" value="AcOrn-deacetyl"/>
    <property type="match status" value="1"/>
</dbReference>
<keyword evidence="5" id="KW-0028">Amino-acid biosynthesis</keyword>
<organism evidence="11 12">
    <name type="scientific">Labrys miyagiensis</name>
    <dbReference type="NCBI Taxonomy" id="346912"/>
    <lineage>
        <taxon>Bacteria</taxon>
        <taxon>Pseudomonadati</taxon>
        <taxon>Pseudomonadota</taxon>
        <taxon>Alphaproteobacteria</taxon>
        <taxon>Hyphomicrobiales</taxon>
        <taxon>Xanthobacteraceae</taxon>
        <taxon>Labrys</taxon>
    </lineage>
</organism>
<dbReference type="Gene3D" id="3.30.70.360">
    <property type="match status" value="1"/>
</dbReference>
<keyword evidence="4" id="KW-0055">Arginine biosynthesis</keyword>
<dbReference type="EMBL" id="BSPC01000011">
    <property type="protein sequence ID" value="GLS18475.1"/>
    <property type="molecule type" value="Genomic_DNA"/>
</dbReference>
<name>A0ABQ6CHZ7_9HYPH</name>
<comment type="similarity">
    <text evidence="2">Belongs to the peptidase M20A family. ArgE subfamily.</text>
</comment>
<dbReference type="SUPFAM" id="SSF53187">
    <property type="entry name" value="Zn-dependent exopeptidases"/>
    <property type="match status" value="1"/>
</dbReference>
<dbReference type="PROSITE" id="PS00759">
    <property type="entry name" value="ARGE_DAPE_CPG2_2"/>
    <property type="match status" value="1"/>
</dbReference>
<keyword evidence="8" id="KW-0862">Zinc</keyword>
<gene>
    <name evidence="11" type="ORF">GCM10007874_14920</name>
</gene>
<dbReference type="NCBIfam" id="NF005710">
    <property type="entry name" value="PRK07522.1"/>
    <property type="match status" value="1"/>
</dbReference>
<dbReference type="SUPFAM" id="SSF55031">
    <property type="entry name" value="Bacterial exopeptidase dimerisation domain"/>
    <property type="match status" value="1"/>
</dbReference>
<dbReference type="InterPro" id="IPR010169">
    <property type="entry name" value="AcOrn-deacetyl"/>
</dbReference>
<evidence type="ECO:0000256" key="5">
    <source>
        <dbReference type="ARBA" id="ARBA00022605"/>
    </source>
</evidence>
<dbReference type="InterPro" id="IPR001261">
    <property type="entry name" value="ArgE/DapE_CS"/>
</dbReference>
<evidence type="ECO:0000256" key="1">
    <source>
        <dbReference type="ARBA" id="ARBA00001947"/>
    </source>
</evidence>
<sequence>MPVHPERIMSAPRYTPVELTAKLVAFDSISSRSNLALIDFIADYLAAHGVEAIRLPNPAGDKAALFATIGPVDKPGVVLSGHVDVVPVEGQAWSSSPFEARLADDRLYGRGTCDMKGFVATALALVPEFLTMGLKEPIHLAISYDEEINCLGSLDMIRRFGTEMPLPRACIVGEPTLMEVVDAQKSLSGYVTLVTGRPAHSAMPALGANALHAAARIIVHLDDIADELRAAGDGSGRFDPAYSTVQAGLLTAGTAINIVPDEARIVWECRGLPSLPVAFVPDRIRAFSREVVLPRLRQNAPEADIVTMQDVSVPPLAPDPGSQAETLALYLAGRNGTQAVSYGTEAGHFQLAGVPTVICGPGSIKQAHGADEWMALSEFEACAGFLRRLAATLAD</sequence>
<dbReference type="InterPro" id="IPR036264">
    <property type="entry name" value="Bact_exopeptidase_dim_dom"/>
</dbReference>
<evidence type="ECO:0000313" key="12">
    <source>
        <dbReference type="Proteomes" id="UP001156882"/>
    </source>
</evidence>
<comment type="caution">
    <text evidence="11">The sequence shown here is derived from an EMBL/GenBank/DDBJ whole genome shotgun (WGS) entry which is preliminary data.</text>
</comment>
<evidence type="ECO:0000313" key="11">
    <source>
        <dbReference type="EMBL" id="GLS18475.1"/>
    </source>
</evidence>
<dbReference type="Proteomes" id="UP001156882">
    <property type="component" value="Unassembled WGS sequence"/>
</dbReference>
<evidence type="ECO:0000256" key="7">
    <source>
        <dbReference type="ARBA" id="ARBA00022801"/>
    </source>
</evidence>
<keyword evidence="7" id="KW-0378">Hydrolase</keyword>
<dbReference type="PANTHER" id="PTHR43808">
    <property type="entry name" value="ACETYLORNITHINE DEACETYLASE"/>
    <property type="match status" value="1"/>
</dbReference>
<dbReference type="Pfam" id="PF01546">
    <property type="entry name" value="Peptidase_M20"/>
    <property type="match status" value="1"/>
</dbReference>
<keyword evidence="6" id="KW-0479">Metal-binding</keyword>
<evidence type="ECO:0000256" key="9">
    <source>
        <dbReference type="ARBA" id="ARBA00023285"/>
    </source>
</evidence>
<dbReference type="InterPro" id="IPR011650">
    <property type="entry name" value="Peptidase_M20_dimer"/>
</dbReference>
<dbReference type="InterPro" id="IPR002933">
    <property type="entry name" value="Peptidase_M20"/>
</dbReference>
<keyword evidence="3" id="KW-0963">Cytoplasm</keyword>
<reference evidence="12" key="1">
    <citation type="journal article" date="2019" name="Int. J. Syst. Evol. Microbiol.">
        <title>The Global Catalogue of Microorganisms (GCM) 10K type strain sequencing project: providing services to taxonomists for standard genome sequencing and annotation.</title>
        <authorList>
            <consortium name="The Broad Institute Genomics Platform"/>
            <consortium name="The Broad Institute Genome Sequencing Center for Infectious Disease"/>
            <person name="Wu L."/>
            <person name="Ma J."/>
        </authorList>
    </citation>
    <scope>NUCLEOTIDE SEQUENCE [LARGE SCALE GENOMIC DNA]</scope>
    <source>
        <strain evidence="12">NBRC 101365</strain>
    </source>
</reference>
<keyword evidence="9" id="KW-0170">Cobalt</keyword>